<evidence type="ECO:0000313" key="3">
    <source>
        <dbReference type="Proteomes" id="UP000499080"/>
    </source>
</evidence>
<gene>
    <name evidence="2" type="ORF">AVEN_196131_1</name>
</gene>
<keyword evidence="1" id="KW-0812">Transmembrane</keyword>
<proteinExistence type="predicted"/>
<evidence type="ECO:0000256" key="1">
    <source>
        <dbReference type="SAM" id="Phobius"/>
    </source>
</evidence>
<protein>
    <submittedName>
        <fullName evidence="2">Uncharacterized protein</fullName>
    </submittedName>
</protein>
<organism evidence="2 3">
    <name type="scientific">Araneus ventricosus</name>
    <name type="common">Orbweaver spider</name>
    <name type="synonym">Epeira ventricosa</name>
    <dbReference type="NCBI Taxonomy" id="182803"/>
    <lineage>
        <taxon>Eukaryota</taxon>
        <taxon>Metazoa</taxon>
        <taxon>Ecdysozoa</taxon>
        <taxon>Arthropoda</taxon>
        <taxon>Chelicerata</taxon>
        <taxon>Arachnida</taxon>
        <taxon>Araneae</taxon>
        <taxon>Araneomorphae</taxon>
        <taxon>Entelegynae</taxon>
        <taxon>Araneoidea</taxon>
        <taxon>Araneidae</taxon>
        <taxon>Araneus</taxon>
    </lineage>
</organism>
<comment type="caution">
    <text evidence="2">The sequence shown here is derived from an EMBL/GenBank/DDBJ whole genome shotgun (WGS) entry which is preliminary data.</text>
</comment>
<dbReference type="Proteomes" id="UP000499080">
    <property type="component" value="Unassembled WGS sequence"/>
</dbReference>
<evidence type="ECO:0000313" key="2">
    <source>
        <dbReference type="EMBL" id="GBM22770.1"/>
    </source>
</evidence>
<keyword evidence="1" id="KW-1133">Transmembrane helix</keyword>
<reference evidence="2 3" key="1">
    <citation type="journal article" date="2019" name="Sci. Rep.">
        <title>Orb-weaving spider Araneus ventricosus genome elucidates the spidroin gene catalogue.</title>
        <authorList>
            <person name="Kono N."/>
            <person name="Nakamura H."/>
            <person name="Ohtoshi R."/>
            <person name="Moran D.A.P."/>
            <person name="Shinohara A."/>
            <person name="Yoshida Y."/>
            <person name="Fujiwara M."/>
            <person name="Mori M."/>
            <person name="Tomita M."/>
            <person name="Arakawa K."/>
        </authorList>
    </citation>
    <scope>NUCLEOTIDE SEQUENCE [LARGE SCALE GENOMIC DNA]</scope>
</reference>
<feature type="transmembrane region" description="Helical" evidence="1">
    <location>
        <begin position="21"/>
        <end position="48"/>
    </location>
</feature>
<name>A0A4Y2E0W0_ARAVE</name>
<accession>A0A4Y2E0W0</accession>
<keyword evidence="3" id="KW-1185">Reference proteome</keyword>
<sequence length="96" mass="10779">MRRQVEDIDFSVQEDAKRECYACILLILIFMPMETSAHTAVEIVTATSVQPRANPFLVVPSSVCIPNAAWIVSWTWGLTVLTVQLSGFPFFLFPDT</sequence>
<feature type="transmembrane region" description="Helical" evidence="1">
    <location>
        <begin position="68"/>
        <end position="93"/>
    </location>
</feature>
<keyword evidence="1" id="KW-0472">Membrane</keyword>
<dbReference type="EMBL" id="BGPR01000486">
    <property type="protein sequence ID" value="GBM22770.1"/>
    <property type="molecule type" value="Genomic_DNA"/>
</dbReference>
<dbReference type="AlphaFoldDB" id="A0A4Y2E0W0"/>